<reference evidence="1" key="1">
    <citation type="submission" date="2020-06" db="EMBL/GenBank/DDBJ databases">
        <authorList>
            <person name="Li T."/>
            <person name="Hu X."/>
            <person name="Zhang T."/>
            <person name="Song X."/>
            <person name="Zhang H."/>
            <person name="Dai N."/>
            <person name="Sheng W."/>
            <person name="Hou X."/>
            <person name="Wei L."/>
        </authorList>
    </citation>
    <scope>NUCLEOTIDE SEQUENCE</scope>
    <source>
        <strain evidence="1">G02</strain>
        <tissue evidence="1">Leaf</tissue>
    </source>
</reference>
<accession>A0AAW2TZD8</accession>
<protein>
    <recommendedName>
        <fullName evidence="2">CUB domain-containing protein</fullName>
    </recommendedName>
</protein>
<evidence type="ECO:0008006" key="2">
    <source>
        <dbReference type="Google" id="ProtNLM"/>
    </source>
</evidence>
<gene>
    <name evidence="1" type="ORF">Sradi_1900100</name>
</gene>
<reference evidence="1" key="2">
    <citation type="journal article" date="2024" name="Plant">
        <title>Genomic evolution and insights into agronomic trait innovations of Sesamum species.</title>
        <authorList>
            <person name="Miao H."/>
            <person name="Wang L."/>
            <person name="Qu L."/>
            <person name="Liu H."/>
            <person name="Sun Y."/>
            <person name="Le M."/>
            <person name="Wang Q."/>
            <person name="Wei S."/>
            <person name="Zheng Y."/>
            <person name="Lin W."/>
            <person name="Duan Y."/>
            <person name="Cao H."/>
            <person name="Xiong S."/>
            <person name="Wang X."/>
            <person name="Wei L."/>
            <person name="Li C."/>
            <person name="Ma Q."/>
            <person name="Ju M."/>
            <person name="Zhao R."/>
            <person name="Li G."/>
            <person name="Mu C."/>
            <person name="Tian Q."/>
            <person name="Mei H."/>
            <person name="Zhang T."/>
            <person name="Gao T."/>
            <person name="Zhang H."/>
        </authorList>
    </citation>
    <scope>NUCLEOTIDE SEQUENCE</scope>
    <source>
        <strain evidence="1">G02</strain>
    </source>
</reference>
<evidence type="ECO:0000313" key="1">
    <source>
        <dbReference type="EMBL" id="KAL0409657.1"/>
    </source>
</evidence>
<organism evidence="1">
    <name type="scientific">Sesamum radiatum</name>
    <name type="common">Black benniseed</name>
    <dbReference type="NCBI Taxonomy" id="300843"/>
    <lineage>
        <taxon>Eukaryota</taxon>
        <taxon>Viridiplantae</taxon>
        <taxon>Streptophyta</taxon>
        <taxon>Embryophyta</taxon>
        <taxon>Tracheophyta</taxon>
        <taxon>Spermatophyta</taxon>
        <taxon>Magnoliopsida</taxon>
        <taxon>eudicotyledons</taxon>
        <taxon>Gunneridae</taxon>
        <taxon>Pentapetalae</taxon>
        <taxon>asterids</taxon>
        <taxon>lamiids</taxon>
        <taxon>Lamiales</taxon>
        <taxon>Pedaliaceae</taxon>
        <taxon>Sesamum</taxon>
    </lineage>
</organism>
<dbReference type="EMBL" id="JACGWJ010000007">
    <property type="protein sequence ID" value="KAL0409657.1"/>
    <property type="molecule type" value="Genomic_DNA"/>
</dbReference>
<dbReference type="AlphaFoldDB" id="A0AAW2TZD8"/>
<comment type="caution">
    <text evidence="1">The sequence shown here is derived from an EMBL/GenBank/DDBJ whole genome shotgun (WGS) entry which is preliminary data.</text>
</comment>
<name>A0AAW2TZD8_SESRA</name>
<proteinExistence type="predicted"/>
<sequence>MGSVGPGRPTLGARTVDRFGATRKVAPRAAGYQGQHLSCEWVIEASTLRPRNPTHETCYRVQAVHEGPLAKMSGRGTTPHCGQILRPCRKVSRHVGRAVWDHFEMSAYRMGHELKMWSYLGEAHGTATTKGWADDAPSERWT</sequence>